<accession>T1G9K5</accession>
<dbReference type="PROSITE" id="PS51362">
    <property type="entry name" value="TGF_BETA_2"/>
    <property type="match status" value="1"/>
</dbReference>
<dbReference type="InParanoid" id="T1G9K5"/>
<dbReference type="EnsemblMetazoa" id="HelroT98091">
    <property type="protein sequence ID" value="HelroP98091"/>
    <property type="gene ID" value="HelroG98091"/>
</dbReference>
<evidence type="ECO:0000256" key="8">
    <source>
        <dbReference type="RuleBase" id="RU000354"/>
    </source>
</evidence>
<dbReference type="OMA" id="VFGMDDP"/>
<dbReference type="KEGG" id="hro:HELRODRAFT_98091"/>
<proteinExistence type="inferred from homology"/>
<evidence type="ECO:0000259" key="9">
    <source>
        <dbReference type="PROSITE" id="PS51362"/>
    </source>
</evidence>
<evidence type="ECO:0000256" key="6">
    <source>
        <dbReference type="ARBA" id="ARBA00023157"/>
    </source>
</evidence>
<dbReference type="InterPro" id="IPR015615">
    <property type="entry name" value="TGF-beta-rel"/>
</dbReference>
<dbReference type="eggNOG" id="KOG3900">
    <property type="taxonomic scope" value="Eukaryota"/>
</dbReference>
<organism evidence="11 12">
    <name type="scientific">Helobdella robusta</name>
    <name type="common">Californian leech</name>
    <dbReference type="NCBI Taxonomy" id="6412"/>
    <lineage>
        <taxon>Eukaryota</taxon>
        <taxon>Metazoa</taxon>
        <taxon>Spiralia</taxon>
        <taxon>Lophotrochozoa</taxon>
        <taxon>Annelida</taxon>
        <taxon>Clitellata</taxon>
        <taxon>Hirudinea</taxon>
        <taxon>Rhynchobdellida</taxon>
        <taxon>Glossiphoniidae</taxon>
        <taxon>Helobdella</taxon>
    </lineage>
</organism>
<comment type="similarity">
    <text evidence="2 8">Belongs to the TGF-beta family.</text>
</comment>
<dbReference type="GO" id="GO:0007178">
    <property type="term" value="P:cell surface receptor protein serine/threonine kinase signaling pathway"/>
    <property type="evidence" value="ECO:0000318"/>
    <property type="project" value="GO_Central"/>
</dbReference>
<dbReference type="InterPro" id="IPR001111">
    <property type="entry name" value="TGF-b_propeptide"/>
</dbReference>
<dbReference type="InterPro" id="IPR001839">
    <property type="entry name" value="TGF-b_C"/>
</dbReference>
<evidence type="ECO:0000313" key="12">
    <source>
        <dbReference type="Proteomes" id="UP000015101"/>
    </source>
</evidence>
<dbReference type="EMBL" id="KB096134">
    <property type="protein sequence ID" value="ESO07906.1"/>
    <property type="molecule type" value="Genomic_DNA"/>
</dbReference>
<dbReference type="Proteomes" id="UP000015101">
    <property type="component" value="Unassembled WGS sequence"/>
</dbReference>
<dbReference type="Pfam" id="PF00688">
    <property type="entry name" value="TGFb_propeptide"/>
    <property type="match status" value="1"/>
</dbReference>
<evidence type="ECO:0000313" key="10">
    <source>
        <dbReference type="EMBL" id="ESO07906.1"/>
    </source>
</evidence>
<sequence length="334" mass="38966">MTELYKHVAYEDGVTKAPTPFEADIVRGLVDKASNSQSNYLFDLSHLKEKQENILESELHLFKLRPTMKLHGFVILFFIHFQLKLYQILCKKTSTRHPNFNRNPIDLRLLETRSILRSFKPGWETFKVKDVVKKWIDHPSSNHGFYVVATTPHGEELDADWIRFAQRQDHHGSKQPVLVIYNNNKDNKIYNKNINKSDKIHNNSDNNRINYNKRGRKVVERERKKYCQLYDMHVNFKDIGWSDWVIQPTVYNAYQCKGICPFPLDTSYHPTKHATVQSLVHALGTDNIQPRRLRAGSPCCVPSPLYSLSMLYNKNDVIILKFYDEMIAAGCACH</sequence>
<reference evidence="12" key="1">
    <citation type="submission" date="2012-12" db="EMBL/GenBank/DDBJ databases">
        <authorList>
            <person name="Hellsten U."/>
            <person name="Grimwood J."/>
            <person name="Chapman J.A."/>
            <person name="Shapiro H."/>
            <person name="Aerts A."/>
            <person name="Otillar R.P."/>
            <person name="Terry A.Y."/>
            <person name="Boore J.L."/>
            <person name="Simakov O."/>
            <person name="Marletaz F."/>
            <person name="Cho S.-J."/>
            <person name="Edsinger-Gonzales E."/>
            <person name="Havlak P."/>
            <person name="Kuo D.-H."/>
            <person name="Larsson T."/>
            <person name="Lv J."/>
            <person name="Arendt D."/>
            <person name="Savage R."/>
            <person name="Osoegawa K."/>
            <person name="de Jong P."/>
            <person name="Lindberg D.R."/>
            <person name="Seaver E.C."/>
            <person name="Weisblat D.A."/>
            <person name="Putnam N.H."/>
            <person name="Grigoriev I.V."/>
            <person name="Rokhsar D.S."/>
        </authorList>
    </citation>
    <scope>NUCLEOTIDE SEQUENCE</scope>
</reference>
<dbReference type="HOGENOM" id="CLU_020515_4_2_1"/>
<keyword evidence="7" id="KW-0325">Glycoprotein</keyword>
<reference evidence="11" key="3">
    <citation type="submission" date="2015-06" db="UniProtKB">
        <authorList>
            <consortium name="EnsemblMetazoa"/>
        </authorList>
    </citation>
    <scope>IDENTIFICATION</scope>
</reference>
<reference evidence="10 12" key="2">
    <citation type="journal article" date="2013" name="Nature">
        <title>Insights into bilaterian evolution from three spiralian genomes.</title>
        <authorList>
            <person name="Simakov O."/>
            <person name="Marletaz F."/>
            <person name="Cho S.J."/>
            <person name="Edsinger-Gonzales E."/>
            <person name="Havlak P."/>
            <person name="Hellsten U."/>
            <person name="Kuo D.H."/>
            <person name="Larsson T."/>
            <person name="Lv J."/>
            <person name="Arendt D."/>
            <person name="Savage R."/>
            <person name="Osoegawa K."/>
            <person name="de Jong P."/>
            <person name="Grimwood J."/>
            <person name="Chapman J.A."/>
            <person name="Shapiro H."/>
            <person name="Aerts A."/>
            <person name="Otillar R.P."/>
            <person name="Terry A.Y."/>
            <person name="Boore J.L."/>
            <person name="Grigoriev I.V."/>
            <person name="Lindberg D.R."/>
            <person name="Seaver E.C."/>
            <person name="Weisblat D.A."/>
            <person name="Putnam N.H."/>
            <person name="Rokhsar D.S."/>
        </authorList>
    </citation>
    <scope>NUCLEOTIDE SEQUENCE</scope>
</reference>
<dbReference type="FunFam" id="2.10.90.10:FF:000001">
    <property type="entry name" value="Bone morphogenetic protein 4"/>
    <property type="match status" value="1"/>
</dbReference>
<evidence type="ECO:0000256" key="5">
    <source>
        <dbReference type="ARBA" id="ARBA00023030"/>
    </source>
</evidence>
<dbReference type="GO" id="GO:0008083">
    <property type="term" value="F:growth factor activity"/>
    <property type="evidence" value="ECO:0007669"/>
    <property type="project" value="UniProtKB-KW"/>
</dbReference>
<dbReference type="CTD" id="20217751"/>
<dbReference type="PROSITE" id="PS00250">
    <property type="entry name" value="TGF_BETA_1"/>
    <property type="match status" value="1"/>
</dbReference>
<dbReference type="SMART" id="SM00204">
    <property type="entry name" value="TGFB"/>
    <property type="match status" value="1"/>
</dbReference>
<dbReference type="STRING" id="6412.T1G9K5"/>
<dbReference type="SUPFAM" id="SSF57501">
    <property type="entry name" value="Cystine-knot cytokines"/>
    <property type="match status" value="1"/>
</dbReference>
<dbReference type="Gene3D" id="2.10.90.10">
    <property type="entry name" value="Cystine-knot cytokines"/>
    <property type="match status" value="1"/>
</dbReference>
<evidence type="ECO:0000256" key="4">
    <source>
        <dbReference type="ARBA" id="ARBA00022729"/>
    </source>
</evidence>
<dbReference type="GO" id="GO:0005615">
    <property type="term" value="C:extracellular space"/>
    <property type="evidence" value="ECO:0000318"/>
    <property type="project" value="GO_Central"/>
</dbReference>
<evidence type="ECO:0000256" key="3">
    <source>
        <dbReference type="ARBA" id="ARBA00022525"/>
    </source>
</evidence>
<comment type="subcellular location">
    <subcellularLocation>
        <location evidence="1">Secreted</location>
    </subcellularLocation>
</comment>
<keyword evidence="12" id="KW-1185">Reference proteome</keyword>
<dbReference type="EMBL" id="AMQM01003320">
    <property type="status" value="NOT_ANNOTATED_CDS"/>
    <property type="molecule type" value="Genomic_DNA"/>
</dbReference>
<dbReference type="InterPro" id="IPR029034">
    <property type="entry name" value="Cystine-knot_cytokine"/>
</dbReference>
<feature type="domain" description="TGF-beta family profile" evidence="9">
    <location>
        <begin position="214"/>
        <end position="334"/>
    </location>
</feature>
<name>T1G9K5_HELRO</name>
<protein>
    <recommendedName>
        <fullName evidence="9">TGF-beta family profile domain-containing protein</fullName>
    </recommendedName>
</protein>
<dbReference type="FunCoup" id="T1G9K5">
    <property type="interactions" value="97"/>
</dbReference>
<dbReference type="RefSeq" id="XP_009013695.1">
    <property type="nucleotide sequence ID" value="XM_009015447.1"/>
</dbReference>
<keyword evidence="6" id="KW-1015">Disulfide bond</keyword>
<gene>
    <name evidence="11" type="primary">20217751</name>
    <name evidence="10" type="ORF">HELRODRAFT_98091</name>
</gene>
<keyword evidence="5 8" id="KW-0339">Growth factor</keyword>
<dbReference type="Pfam" id="PF00019">
    <property type="entry name" value="TGF_beta"/>
    <property type="match status" value="1"/>
</dbReference>
<keyword evidence="4" id="KW-0732">Signal</keyword>
<dbReference type="PANTHER" id="PTHR11848">
    <property type="entry name" value="TGF-BETA FAMILY"/>
    <property type="match status" value="1"/>
</dbReference>
<evidence type="ECO:0000256" key="7">
    <source>
        <dbReference type="ARBA" id="ARBA00023180"/>
    </source>
</evidence>
<dbReference type="OrthoDB" id="5987191at2759"/>
<dbReference type="GeneID" id="20217751"/>
<dbReference type="GO" id="GO:0005125">
    <property type="term" value="F:cytokine activity"/>
    <property type="evidence" value="ECO:0000318"/>
    <property type="project" value="GO_Central"/>
</dbReference>
<dbReference type="AlphaFoldDB" id="T1G9K5"/>
<evidence type="ECO:0000256" key="1">
    <source>
        <dbReference type="ARBA" id="ARBA00004613"/>
    </source>
</evidence>
<dbReference type="Gene3D" id="2.60.120.970">
    <property type="match status" value="1"/>
</dbReference>
<dbReference type="PANTHER" id="PTHR11848:SF308">
    <property type="entry name" value="BMP-LIKE PROTEIN UNC-129"/>
    <property type="match status" value="1"/>
</dbReference>
<keyword evidence="3" id="KW-0964">Secreted</keyword>
<evidence type="ECO:0000256" key="2">
    <source>
        <dbReference type="ARBA" id="ARBA00006656"/>
    </source>
</evidence>
<evidence type="ECO:0000313" key="11">
    <source>
        <dbReference type="EnsemblMetazoa" id="HelroP98091"/>
    </source>
</evidence>
<dbReference type="InterPro" id="IPR017948">
    <property type="entry name" value="TGFb_CS"/>
</dbReference>